<protein>
    <recommendedName>
        <fullName evidence="9">Mitochondrial pyruvate carrier</fullName>
    </recommendedName>
</protein>
<keyword evidence="6" id="KW-1133">Transmembrane helix</keyword>
<evidence type="ECO:0000256" key="3">
    <source>
        <dbReference type="ARBA" id="ARBA00022448"/>
    </source>
</evidence>
<dbReference type="InterPro" id="IPR005336">
    <property type="entry name" value="MPC"/>
</dbReference>
<evidence type="ECO:0000256" key="2">
    <source>
        <dbReference type="ARBA" id="ARBA00006416"/>
    </source>
</evidence>
<keyword evidence="4" id="KW-0812">Transmembrane</keyword>
<keyword evidence="3 9" id="KW-0813">Transport</keyword>
<evidence type="ECO:0000313" key="11">
    <source>
        <dbReference type="Proteomes" id="UP001632038"/>
    </source>
</evidence>
<gene>
    <name evidence="10" type="primary">MPC3_2</name>
    <name evidence="10" type="ORF">CASFOL_042716</name>
</gene>
<keyword evidence="5 9" id="KW-0999">Mitochondrion inner membrane</keyword>
<dbReference type="GO" id="GO:0005743">
    <property type="term" value="C:mitochondrial inner membrane"/>
    <property type="evidence" value="ECO:0007669"/>
    <property type="project" value="UniProtKB-SubCell"/>
</dbReference>
<organism evidence="10 11">
    <name type="scientific">Castilleja foliolosa</name>
    <dbReference type="NCBI Taxonomy" id="1961234"/>
    <lineage>
        <taxon>Eukaryota</taxon>
        <taxon>Viridiplantae</taxon>
        <taxon>Streptophyta</taxon>
        <taxon>Embryophyta</taxon>
        <taxon>Tracheophyta</taxon>
        <taxon>Spermatophyta</taxon>
        <taxon>Magnoliopsida</taxon>
        <taxon>eudicotyledons</taxon>
        <taxon>Gunneridae</taxon>
        <taxon>Pentapetalae</taxon>
        <taxon>asterids</taxon>
        <taxon>lamiids</taxon>
        <taxon>Lamiales</taxon>
        <taxon>Orobanchaceae</taxon>
        <taxon>Pedicularideae</taxon>
        <taxon>Castillejinae</taxon>
        <taxon>Castilleja</taxon>
    </lineage>
</organism>
<keyword evidence="10" id="KW-0670">Pyruvate</keyword>
<dbReference type="Pfam" id="PF03650">
    <property type="entry name" value="MPC"/>
    <property type="match status" value="1"/>
</dbReference>
<evidence type="ECO:0000256" key="5">
    <source>
        <dbReference type="ARBA" id="ARBA00022792"/>
    </source>
</evidence>
<reference evidence="11" key="1">
    <citation type="journal article" date="2024" name="IScience">
        <title>Strigolactones Initiate the Formation of Haustorium-like Structures in Castilleja.</title>
        <authorList>
            <person name="Buerger M."/>
            <person name="Peterson D."/>
            <person name="Chory J."/>
        </authorList>
    </citation>
    <scope>NUCLEOTIDE SEQUENCE [LARGE SCALE GENOMIC DNA]</scope>
</reference>
<comment type="caution">
    <text evidence="10">The sequence shown here is derived from an EMBL/GenBank/DDBJ whole genome shotgun (WGS) entry which is preliminary data.</text>
</comment>
<keyword evidence="11" id="KW-1185">Reference proteome</keyword>
<dbReference type="EMBL" id="JAVIJP010000129">
    <property type="protein sequence ID" value="KAL3613453.1"/>
    <property type="molecule type" value="Genomic_DNA"/>
</dbReference>
<dbReference type="PANTHER" id="PTHR14154">
    <property type="entry name" value="UPF0041 BRAIN PROTEIN 44-RELATED"/>
    <property type="match status" value="1"/>
</dbReference>
<comment type="subcellular location">
    <subcellularLocation>
        <location evidence="1 9">Mitochondrion inner membrane</location>
        <topology evidence="1 9">Multi-pass membrane protein</topology>
    </subcellularLocation>
</comment>
<name>A0ABD3B7X2_9LAMI</name>
<accession>A0ABD3B7X2</accession>
<evidence type="ECO:0000256" key="4">
    <source>
        <dbReference type="ARBA" id="ARBA00022692"/>
    </source>
</evidence>
<proteinExistence type="inferred from homology"/>
<evidence type="ECO:0000256" key="8">
    <source>
        <dbReference type="ARBA" id="ARBA00023136"/>
    </source>
</evidence>
<comment type="function">
    <text evidence="9">Mediates the uptake of pyruvate into mitochondria.</text>
</comment>
<keyword evidence="7 9" id="KW-0496">Mitochondrion</keyword>
<keyword evidence="8" id="KW-0472">Membrane</keyword>
<evidence type="ECO:0000256" key="7">
    <source>
        <dbReference type="ARBA" id="ARBA00023128"/>
    </source>
</evidence>
<dbReference type="AlphaFoldDB" id="A0ABD3B7X2"/>
<evidence type="ECO:0000256" key="9">
    <source>
        <dbReference type="RuleBase" id="RU363100"/>
    </source>
</evidence>
<dbReference type="Proteomes" id="UP001632038">
    <property type="component" value="Unassembled WGS sequence"/>
</dbReference>
<evidence type="ECO:0000256" key="6">
    <source>
        <dbReference type="ARBA" id="ARBA00022989"/>
    </source>
</evidence>
<evidence type="ECO:0000313" key="10">
    <source>
        <dbReference type="EMBL" id="KAL3613453.1"/>
    </source>
</evidence>
<sequence>MKSKLRALWNHPAGPKTIHFWAPTFKWGLSIANISDFSKPPETLSYPLPTNRD</sequence>
<evidence type="ECO:0000256" key="1">
    <source>
        <dbReference type="ARBA" id="ARBA00004448"/>
    </source>
</evidence>
<comment type="similarity">
    <text evidence="2 9">Belongs to the mitochondrial pyruvate carrier (MPC) (TC 2.A.105) family.</text>
</comment>